<dbReference type="Pfam" id="PF22725">
    <property type="entry name" value="GFO_IDH_MocA_C3"/>
    <property type="match status" value="1"/>
</dbReference>
<dbReference type="Proteomes" id="UP000608420">
    <property type="component" value="Unassembled WGS sequence"/>
</dbReference>
<gene>
    <name evidence="3" type="ORF">GCM10010913_10050</name>
</gene>
<dbReference type="SUPFAM" id="SSF51735">
    <property type="entry name" value="NAD(P)-binding Rossmann-fold domains"/>
    <property type="match status" value="1"/>
</dbReference>
<sequence>MERKIKLGIVGFGRIVELVHLPLIKRLPEIEVSGVHDITEQRQALAAKRGFHTLDSLDDLLASDADIILVSTPPNSHYAIANQALHSGKHVIIEKPVTVTYEEASSLLKTSEQVGRFVTVFQNRRYDPDFKLVKRVLDEGTIGDILFVERRHHMFGSGATFGVKSFHEGWRNTTEYGGGALFDWGVHLIDQLLQLKLGTVREISSFMHCYDWDQNQVDDYARANIVLDNNIILNMEVNFGSLAAAPMWVVGGDKGTVIVVSPSEAYVLEKGKQPEPLVLEPVSRESALPIYQSVCDHLLRDGPLAVTLPEAVDSMRILEEISRNRQSHRS</sequence>
<dbReference type="Pfam" id="PF01408">
    <property type="entry name" value="GFO_IDH_MocA"/>
    <property type="match status" value="1"/>
</dbReference>
<comment type="caution">
    <text evidence="3">The sequence shown here is derived from an EMBL/GenBank/DDBJ whole genome shotgun (WGS) entry which is preliminary data.</text>
</comment>
<feature type="domain" description="Gfo/Idh/MocA-like oxidoreductase N-terminal" evidence="1">
    <location>
        <begin position="5"/>
        <end position="120"/>
    </location>
</feature>
<dbReference type="InterPro" id="IPR000683">
    <property type="entry name" value="Gfo/Idh/MocA-like_OxRdtase_N"/>
</dbReference>
<evidence type="ECO:0000313" key="3">
    <source>
        <dbReference type="EMBL" id="GGF90563.1"/>
    </source>
</evidence>
<dbReference type="PANTHER" id="PTHR43708">
    <property type="entry name" value="CONSERVED EXPRESSED OXIDOREDUCTASE (EUROFUNG)"/>
    <property type="match status" value="1"/>
</dbReference>
<dbReference type="InterPro" id="IPR036291">
    <property type="entry name" value="NAD(P)-bd_dom_sf"/>
</dbReference>
<dbReference type="SUPFAM" id="SSF55347">
    <property type="entry name" value="Glyceraldehyde-3-phosphate dehydrogenase-like, C-terminal domain"/>
    <property type="match status" value="1"/>
</dbReference>
<dbReference type="Gene3D" id="3.40.50.720">
    <property type="entry name" value="NAD(P)-binding Rossmann-like Domain"/>
    <property type="match status" value="1"/>
</dbReference>
<dbReference type="Gene3D" id="3.30.360.10">
    <property type="entry name" value="Dihydrodipicolinate Reductase, domain 2"/>
    <property type="match status" value="1"/>
</dbReference>
<dbReference type="PANTHER" id="PTHR43708:SF8">
    <property type="entry name" value="OXIDOREDUCTASE"/>
    <property type="match status" value="1"/>
</dbReference>
<keyword evidence="4" id="KW-1185">Reference proteome</keyword>
<evidence type="ECO:0000259" key="2">
    <source>
        <dbReference type="Pfam" id="PF22725"/>
    </source>
</evidence>
<proteinExistence type="predicted"/>
<evidence type="ECO:0000313" key="4">
    <source>
        <dbReference type="Proteomes" id="UP000608420"/>
    </source>
</evidence>
<accession>A0ABQ1VR30</accession>
<dbReference type="InterPro" id="IPR051317">
    <property type="entry name" value="Gfo/Idh/MocA_oxidoreduct"/>
</dbReference>
<dbReference type="EMBL" id="BMIW01000005">
    <property type="protein sequence ID" value="GGF90563.1"/>
    <property type="molecule type" value="Genomic_DNA"/>
</dbReference>
<feature type="domain" description="GFO/IDH/MocA-like oxidoreductase" evidence="2">
    <location>
        <begin position="130"/>
        <end position="257"/>
    </location>
</feature>
<reference evidence="4" key="1">
    <citation type="journal article" date="2019" name="Int. J. Syst. Evol. Microbiol.">
        <title>The Global Catalogue of Microorganisms (GCM) 10K type strain sequencing project: providing services to taxonomists for standard genome sequencing and annotation.</title>
        <authorList>
            <consortium name="The Broad Institute Genomics Platform"/>
            <consortium name="The Broad Institute Genome Sequencing Center for Infectious Disease"/>
            <person name="Wu L."/>
            <person name="Ma J."/>
        </authorList>
    </citation>
    <scope>NUCLEOTIDE SEQUENCE [LARGE SCALE GENOMIC DNA]</scope>
    <source>
        <strain evidence="4">CGMCC 1.15420</strain>
    </source>
</reference>
<evidence type="ECO:0000259" key="1">
    <source>
        <dbReference type="Pfam" id="PF01408"/>
    </source>
</evidence>
<dbReference type="InterPro" id="IPR055170">
    <property type="entry name" value="GFO_IDH_MocA-like_dom"/>
</dbReference>
<name>A0ABQ1VR30_9BACL</name>
<protein>
    <submittedName>
        <fullName evidence="3">Oxidoreductase</fullName>
    </submittedName>
</protein>
<organism evidence="3 4">
    <name type="scientific">Paenibacillus aceti</name>
    <dbReference type="NCBI Taxonomy" id="1820010"/>
    <lineage>
        <taxon>Bacteria</taxon>
        <taxon>Bacillati</taxon>
        <taxon>Bacillota</taxon>
        <taxon>Bacilli</taxon>
        <taxon>Bacillales</taxon>
        <taxon>Paenibacillaceae</taxon>
        <taxon>Paenibacillus</taxon>
    </lineage>
</organism>